<dbReference type="InterPro" id="IPR012429">
    <property type="entry name" value="HGSNAT_cat"/>
</dbReference>
<feature type="transmembrane region" description="Helical" evidence="2">
    <location>
        <begin position="160"/>
        <end position="178"/>
    </location>
</feature>
<feature type="domain" description="DUF418" evidence="3">
    <location>
        <begin position="318"/>
        <end position="428"/>
    </location>
</feature>
<dbReference type="Pfam" id="PF07786">
    <property type="entry name" value="HGSNAT_cat"/>
    <property type="match status" value="1"/>
</dbReference>
<feature type="transmembrane region" description="Helical" evidence="2">
    <location>
        <begin position="115"/>
        <end position="132"/>
    </location>
</feature>
<evidence type="ECO:0000259" key="3">
    <source>
        <dbReference type="Pfam" id="PF04235"/>
    </source>
</evidence>
<evidence type="ECO:0000256" key="1">
    <source>
        <dbReference type="SAM" id="MobiDB-lite"/>
    </source>
</evidence>
<keyword evidence="2" id="KW-0472">Membrane</keyword>
<feature type="transmembrane region" description="Helical" evidence="2">
    <location>
        <begin position="392"/>
        <end position="413"/>
    </location>
</feature>
<accession>A0ABN2T124</accession>
<proteinExistence type="predicted"/>
<gene>
    <name evidence="5" type="ORF">GCM10009799_21670</name>
</gene>
<feature type="transmembrane region" description="Helical" evidence="2">
    <location>
        <begin position="326"/>
        <end position="344"/>
    </location>
</feature>
<dbReference type="PANTHER" id="PTHR30590">
    <property type="entry name" value="INNER MEMBRANE PROTEIN"/>
    <property type="match status" value="1"/>
</dbReference>
<feature type="region of interest" description="Disordered" evidence="1">
    <location>
        <begin position="1"/>
        <end position="27"/>
    </location>
</feature>
<dbReference type="EMBL" id="BAAAPC010000008">
    <property type="protein sequence ID" value="GAA1995099.1"/>
    <property type="molecule type" value="Genomic_DNA"/>
</dbReference>
<evidence type="ECO:0000313" key="5">
    <source>
        <dbReference type="EMBL" id="GAA1995099.1"/>
    </source>
</evidence>
<feature type="transmembrane region" description="Helical" evidence="2">
    <location>
        <begin position="84"/>
        <end position="103"/>
    </location>
</feature>
<feature type="transmembrane region" description="Helical" evidence="2">
    <location>
        <begin position="215"/>
        <end position="237"/>
    </location>
</feature>
<dbReference type="InterPro" id="IPR052529">
    <property type="entry name" value="Bact_Transport_Assoc"/>
</dbReference>
<sequence length="435" mass="46892">MTDTPAAERIPAPDPAQHRHPAPGRRPAVGRLLGVDAVRTLAIFGMVWMHFVPTGWLEPTPMGQEWPTFLEWLNQFTDTRARSLFFLLAGVSVALMTGGSSPLAGREMRAARLRIAVRAAVLFLLGLCLAEVSGVANIITAYTGWLLFLLPWTALRTRTLFGAAGVFAVASPVFKIASMNWGQDWGFMPAHGPDAPQPAQGLALLLSPGDWLTTFHNYVFGADTIYALPLLLAGLAIGRLDLRDHAVRVRMAVAGLGLAAGAWVVSWILLAPLGLGAAIDRYQEAMAAPPPPAADGAWQMPVVPWAELAALSWPGPGMPQLSVLEIVWMVGVALALLGGLLILMDRAVWRTVLWPLAAAGSMALTWYFVQDVIGHRLMSASGVPGNQDPQSLVPYVLFVVAALALSAAWRYFFRRGPLEAVVHRAITWAVPLRAH</sequence>
<name>A0ABN2T124_9ACTN</name>
<comment type="caution">
    <text evidence="5">The sequence shown here is derived from an EMBL/GenBank/DDBJ whole genome shotgun (WGS) entry which is preliminary data.</text>
</comment>
<dbReference type="RefSeq" id="WP_344106897.1">
    <property type="nucleotide sequence ID" value="NZ_BAAAPC010000008.1"/>
</dbReference>
<dbReference type="Pfam" id="PF04235">
    <property type="entry name" value="DUF418"/>
    <property type="match status" value="1"/>
</dbReference>
<evidence type="ECO:0000256" key="2">
    <source>
        <dbReference type="SAM" id="Phobius"/>
    </source>
</evidence>
<dbReference type="InterPro" id="IPR007349">
    <property type="entry name" value="DUF418"/>
</dbReference>
<evidence type="ECO:0000259" key="4">
    <source>
        <dbReference type="Pfam" id="PF07786"/>
    </source>
</evidence>
<keyword evidence="6" id="KW-1185">Reference proteome</keyword>
<feature type="transmembrane region" description="Helical" evidence="2">
    <location>
        <begin position="351"/>
        <end position="369"/>
    </location>
</feature>
<organism evidence="5 6">
    <name type="scientific">Nocardiopsis rhodophaea</name>
    <dbReference type="NCBI Taxonomy" id="280238"/>
    <lineage>
        <taxon>Bacteria</taxon>
        <taxon>Bacillati</taxon>
        <taxon>Actinomycetota</taxon>
        <taxon>Actinomycetes</taxon>
        <taxon>Streptosporangiales</taxon>
        <taxon>Nocardiopsidaceae</taxon>
        <taxon>Nocardiopsis</taxon>
    </lineage>
</organism>
<dbReference type="Proteomes" id="UP001501585">
    <property type="component" value="Unassembled WGS sequence"/>
</dbReference>
<protein>
    <recommendedName>
        <fullName evidence="7">DUF418 domain-containing protein</fullName>
    </recommendedName>
</protein>
<feature type="transmembrane region" description="Helical" evidence="2">
    <location>
        <begin position="249"/>
        <end position="270"/>
    </location>
</feature>
<keyword evidence="2" id="KW-1133">Transmembrane helix</keyword>
<dbReference type="PANTHER" id="PTHR30590:SF3">
    <property type="entry name" value="HYPOTHETICAL MEMBRANE SPANNING PROTEIN"/>
    <property type="match status" value="1"/>
</dbReference>
<evidence type="ECO:0008006" key="7">
    <source>
        <dbReference type="Google" id="ProtNLM"/>
    </source>
</evidence>
<evidence type="ECO:0000313" key="6">
    <source>
        <dbReference type="Proteomes" id="UP001501585"/>
    </source>
</evidence>
<reference evidence="5 6" key="1">
    <citation type="journal article" date="2019" name="Int. J. Syst. Evol. Microbiol.">
        <title>The Global Catalogue of Microorganisms (GCM) 10K type strain sequencing project: providing services to taxonomists for standard genome sequencing and annotation.</title>
        <authorList>
            <consortium name="The Broad Institute Genomics Platform"/>
            <consortium name="The Broad Institute Genome Sequencing Center for Infectious Disease"/>
            <person name="Wu L."/>
            <person name="Ma J."/>
        </authorList>
    </citation>
    <scope>NUCLEOTIDE SEQUENCE [LARGE SCALE GENOMIC DNA]</scope>
    <source>
        <strain evidence="5 6">JCM 15313</strain>
    </source>
</reference>
<keyword evidence="2" id="KW-0812">Transmembrane</keyword>
<feature type="domain" description="Heparan-alpha-glucosaminide N-acetyltransferase catalytic" evidence="4">
    <location>
        <begin position="31"/>
        <end position="130"/>
    </location>
</feature>